<gene>
    <name evidence="5" type="ORF">LITE_LOCUS14090</name>
</gene>
<name>A0AAV0JG47_9ROSI</name>
<dbReference type="SUPFAM" id="SSF52266">
    <property type="entry name" value="SGNH hydrolase"/>
    <property type="match status" value="1"/>
</dbReference>
<dbReference type="InterPro" id="IPR001087">
    <property type="entry name" value="GDSL"/>
</dbReference>
<organism evidence="5 6">
    <name type="scientific">Linum tenue</name>
    <dbReference type="NCBI Taxonomy" id="586396"/>
    <lineage>
        <taxon>Eukaryota</taxon>
        <taxon>Viridiplantae</taxon>
        <taxon>Streptophyta</taxon>
        <taxon>Embryophyta</taxon>
        <taxon>Tracheophyta</taxon>
        <taxon>Spermatophyta</taxon>
        <taxon>Magnoliopsida</taxon>
        <taxon>eudicotyledons</taxon>
        <taxon>Gunneridae</taxon>
        <taxon>Pentapetalae</taxon>
        <taxon>rosids</taxon>
        <taxon>fabids</taxon>
        <taxon>Malpighiales</taxon>
        <taxon>Linaceae</taxon>
        <taxon>Linum</taxon>
    </lineage>
</organism>
<evidence type="ECO:0000256" key="1">
    <source>
        <dbReference type="ARBA" id="ARBA00008668"/>
    </source>
</evidence>
<reference evidence="5" key="1">
    <citation type="submission" date="2022-08" db="EMBL/GenBank/DDBJ databases">
        <authorList>
            <person name="Gutierrez-Valencia J."/>
        </authorList>
    </citation>
    <scope>NUCLEOTIDE SEQUENCE</scope>
</reference>
<evidence type="ECO:0000313" key="5">
    <source>
        <dbReference type="EMBL" id="CAI0408736.1"/>
    </source>
</evidence>
<dbReference type="GO" id="GO:0016788">
    <property type="term" value="F:hydrolase activity, acting on ester bonds"/>
    <property type="evidence" value="ECO:0007669"/>
    <property type="project" value="InterPro"/>
</dbReference>
<comment type="caution">
    <text evidence="5">The sequence shown here is derived from an EMBL/GenBank/DDBJ whole genome shotgun (WGS) entry which is preliminary data.</text>
</comment>
<sequence>MARAVAVTLPFLFILVAAIAEQSRALTVPPQLYDFPQAIIAYNNEPLVSPSASPPFSSLRSVSPSPYSISPFPASAPLVPAFFVIGDSAVDCGTNNYLGTFARADRPPYGRDFDTGRPTGRFCNGRIPVDFLALRLGLPFVPSYLGQKGTLADMIHGVNYASAGAGIIFSSGSELNLYDMNVRKMVIMGMPPIGCAPHYLWKYGSKNGECVEEINNMITEFNFLMRYIVDQLQYELPQAQIIFCDVYEGSMDIIQNHANYGFTETTDACCGLGKYKGWVMCIAPEMACSNASNHIWWDQYHPTAAVNSILADNVWNGLHSQMCYPMNLEDMISARPK</sequence>
<protein>
    <recommendedName>
        <fullName evidence="7">GDSL esterase/lipase</fullName>
    </recommendedName>
</protein>
<dbReference type="PANTHER" id="PTHR45648">
    <property type="entry name" value="GDSL LIPASE/ACYLHYDROLASE FAMILY PROTEIN (AFU_ORTHOLOGUE AFUA_4G14700)"/>
    <property type="match status" value="1"/>
</dbReference>
<feature type="chain" id="PRO_5043841160" description="GDSL esterase/lipase" evidence="4">
    <location>
        <begin position="26"/>
        <end position="337"/>
    </location>
</feature>
<evidence type="ECO:0000256" key="4">
    <source>
        <dbReference type="SAM" id="SignalP"/>
    </source>
</evidence>
<keyword evidence="4" id="KW-0732">Signal</keyword>
<keyword evidence="3" id="KW-0442">Lipid degradation</keyword>
<evidence type="ECO:0000313" key="6">
    <source>
        <dbReference type="Proteomes" id="UP001154282"/>
    </source>
</evidence>
<dbReference type="InterPro" id="IPR035669">
    <property type="entry name" value="SGNH_plant_lipase-like"/>
</dbReference>
<feature type="signal peptide" evidence="4">
    <location>
        <begin position="1"/>
        <end position="25"/>
    </location>
</feature>
<dbReference type="Proteomes" id="UP001154282">
    <property type="component" value="Unassembled WGS sequence"/>
</dbReference>
<dbReference type="Pfam" id="PF00657">
    <property type="entry name" value="Lipase_GDSL"/>
    <property type="match status" value="1"/>
</dbReference>
<dbReference type="CDD" id="cd01837">
    <property type="entry name" value="SGNH_plant_lipase_like"/>
    <property type="match status" value="1"/>
</dbReference>
<dbReference type="Gene3D" id="3.40.50.1110">
    <property type="entry name" value="SGNH hydrolase"/>
    <property type="match status" value="2"/>
</dbReference>
<comment type="similarity">
    <text evidence="1">Belongs to the 'GDSL' lipolytic enzyme family.</text>
</comment>
<dbReference type="GO" id="GO:0016042">
    <property type="term" value="P:lipid catabolic process"/>
    <property type="evidence" value="ECO:0007669"/>
    <property type="project" value="UniProtKB-KW"/>
</dbReference>
<dbReference type="InterPro" id="IPR036514">
    <property type="entry name" value="SGNH_hydro_sf"/>
</dbReference>
<evidence type="ECO:0000256" key="3">
    <source>
        <dbReference type="ARBA" id="ARBA00022963"/>
    </source>
</evidence>
<keyword evidence="6" id="KW-1185">Reference proteome</keyword>
<proteinExistence type="inferred from homology"/>
<keyword evidence="3" id="KW-0443">Lipid metabolism</keyword>
<dbReference type="InterPro" id="IPR051058">
    <property type="entry name" value="GDSL_Est/Lipase"/>
</dbReference>
<keyword evidence="2" id="KW-0378">Hydrolase</keyword>
<dbReference type="PANTHER" id="PTHR45648:SF13">
    <property type="entry name" value="OS02G0290900 PROTEIN"/>
    <property type="match status" value="1"/>
</dbReference>
<dbReference type="AlphaFoldDB" id="A0AAV0JG47"/>
<accession>A0AAV0JG47</accession>
<dbReference type="EMBL" id="CAMGYJ010000005">
    <property type="protein sequence ID" value="CAI0408736.1"/>
    <property type="molecule type" value="Genomic_DNA"/>
</dbReference>
<evidence type="ECO:0008006" key="7">
    <source>
        <dbReference type="Google" id="ProtNLM"/>
    </source>
</evidence>
<evidence type="ECO:0000256" key="2">
    <source>
        <dbReference type="ARBA" id="ARBA00022801"/>
    </source>
</evidence>